<evidence type="ECO:0000313" key="1">
    <source>
        <dbReference type="EMBL" id="JAA55604.1"/>
    </source>
</evidence>
<protein>
    <submittedName>
        <fullName evidence="1">Uncharacterized protein</fullName>
    </submittedName>
</protein>
<name>L7LXN5_RHIPC</name>
<sequence>MWQRGCFPAHVRKIVYMLPVAFRGSSASSGQSQQTVPFVFLADWQGVRWVLFIHVPFEARGLGKHLLAAGARVEHLAVAGNMTLEVLHECLLALKRELAQRTAHGQVPLGHAGLGDGGRDAVAAAQVCCQVLALGKGLGTVRALVPGLVAVGAHVAVEAALVGEAAGAAPARVWLLAGVSAPVHSQVAAEHGGVRAEVTVEAPCPARHRCPPGHCNSWACK</sequence>
<reference evidence="1" key="1">
    <citation type="submission" date="2012-11" db="EMBL/GenBank/DDBJ databases">
        <authorList>
            <person name="Lucero-Rivera Y.E."/>
            <person name="Tovar-Ramirez D."/>
        </authorList>
    </citation>
    <scope>NUCLEOTIDE SEQUENCE</scope>
    <source>
        <tissue evidence="1">Salivary gland</tissue>
    </source>
</reference>
<dbReference type="EMBL" id="GACK01009430">
    <property type="protein sequence ID" value="JAA55604.1"/>
    <property type="molecule type" value="mRNA"/>
</dbReference>
<organism evidence="1">
    <name type="scientific">Rhipicephalus pulchellus</name>
    <name type="common">Yellow backed tick</name>
    <name type="synonym">Dermacentor pulchellus</name>
    <dbReference type="NCBI Taxonomy" id="72859"/>
    <lineage>
        <taxon>Eukaryota</taxon>
        <taxon>Metazoa</taxon>
        <taxon>Ecdysozoa</taxon>
        <taxon>Arthropoda</taxon>
        <taxon>Chelicerata</taxon>
        <taxon>Arachnida</taxon>
        <taxon>Acari</taxon>
        <taxon>Parasitiformes</taxon>
        <taxon>Ixodida</taxon>
        <taxon>Ixodoidea</taxon>
        <taxon>Ixodidae</taxon>
        <taxon>Rhipicephalinae</taxon>
        <taxon>Rhipicephalus</taxon>
        <taxon>Rhipicephalus</taxon>
    </lineage>
</organism>
<proteinExistence type="evidence at transcript level"/>
<accession>L7LXN5</accession>
<reference evidence="1" key="2">
    <citation type="journal article" date="2015" name="J. Proteomics">
        <title>Sexual differences in the sialomes of the zebra tick, Rhipicephalus pulchellus.</title>
        <authorList>
            <person name="Tan A.W."/>
            <person name="Francischetti I.M."/>
            <person name="Slovak M."/>
            <person name="Kini R.M."/>
            <person name="Ribeiro J.M."/>
        </authorList>
    </citation>
    <scope>NUCLEOTIDE SEQUENCE</scope>
    <source>
        <tissue evidence="1">Salivary gland</tissue>
    </source>
</reference>
<dbReference type="AlphaFoldDB" id="L7LXN5"/>